<proteinExistence type="inferred from homology"/>
<keyword evidence="2 5" id="KW-0547">Nucleotide-binding</keyword>
<comment type="caution">
    <text evidence="7">The sequence shown here is derived from an EMBL/GenBank/DDBJ whole genome shotgun (WGS) entry which is preliminary data.</text>
</comment>
<keyword evidence="1 5" id="KW-0808">Transferase</keyword>
<accession>A0ABW1VPH0</accession>
<keyword evidence="3 5" id="KW-0418">Kinase</keyword>
<reference evidence="8" key="1">
    <citation type="journal article" date="2019" name="Int. J. Syst. Evol. Microbiol.">
        <title>The Global Catalogue of Microorganisms (GCM) 10K type strain sequencing project: providing services to taxonomists for standard genome sequencing and annotation.</title>
        <authorList>
            <consortium name="The Broad Institute Genomics Platform"/>
            <consortium name="The Broad Institute Genome Sequencing Center for Infectious Disease"/>
            <person name="Wu L."/>
            <person name="Ma J."/>
        </authorList>
    </citation>
    <scope>NUCLEOTIDE SEQUENCE [LARGE SCALE GENOMIC DNA]</scope>
    <source>
        <strain evidence="8">CGMCC 4.1530</strain>
    </source>
</reference>
<keyword evidence="4 5" id="KW-0067">ATP-binding</keyword>
<protein>
    <recommendedName>
        <fullName evidence="5">Thiamine kinase</fullName>
        <ecNumber evidence="5">2.7.1.89</ecNumber>
    </recommendedName>
</protein>
<evidence type="ECO:0000259" key="6">
    <source>
        <dbReference type="Pfam" id="PF01636"/>
    </source>
</evidence>
<dbReference type="RefSeq" id="WP_343876814.1">
    <property type="nucleotide sequence ID" value="NZ_BAAAFW010000037.1"/>
</dbReference>
<evidence type="ECO:0000313" key="7">
    <source>
        <dbReference type="EMBL" id="MFC6361898.1"/>
    </source>
</evidence>
<comment type="similarity">
    <text evidence="5">Belongs to the thiamine kinase family.</text>
</comment>
<evidence type="ECO:0000256" key="1">
    <source>
        <dbReference type="ARBA" id="ARBA00022679"/>
    </source>
</evidence>
<dbReference type="SUPFAM" id="SSF56112">
    <property type="entry name" value="Protein kinase-like (PK-like)"/>
    <property type="match status" value="1"/>
</dbReference>
<evidence type="ECO:0000256" key="4">
    <source>
        <dbReference type="ARBA" id="ARBA00022840"/>
    </source>
</evidence>
<feature type="domain" description="Aminoglycoside phosphotransferase" evidence="6">
    <location>
        <begin position="32"/>
        <end position="225"/>
    </location>
</feature>
<dbReference type="Proteomes" id="UP001596215">
    <property type="component" value="Unassembled WGS sequence"/>
</dbReference>
<dbReference type="NCBIfam" id="NF007620">
    <property type="entry name" value="PRK10271.1"/>
    <property type="match status" value="1"/>
</dbReference>
<dbReference type="InterPro" id="IPR011009">
    <property type="entry name" value="Kinase-like_dom_sf"/>
</dbReference>
<dbReference type="Pfam" id="PF01636">
    <property type="entry name" value="APH"/>
    <property type="match status" value="1"/>
</dbReference>
<evidence type="ECO:0000256" key="2">
    <source>
        <dbReference type="ARBA" id="ARBA00022741"/>
    </source>
</evidence>
<dbReference type="InterPro" id="IPR002575">
    <property type="entry name" value="Aminoglycoside_PTrfase"/>
</dbReference>
<dbReference type="GO" id="GO:0019165">
    <property type="term" value="F:thiamine kinase activity"/>
    <property type="evidence" value="ECO:0007669"/>
    <property type="project" value="UniProtKB-EC"/>
</dbReference>
<evidence type="ECO:0000313" key="8">
    <source>
        <dbReference type="Proteomes" id="UP001596215"/>
    </source>
</evidence>
<dbReference type="InterPro" id="IPR014093">
    <property type="entry name" value="Thiamine_kinase"/>
</dbReference>
<sequence>MPASLTDPSLLQLVRQYQPAEFSAGCFFPLPGLSGHSVKVILPSATLVARQQPLQPLPFVNRRREYRILKKLSASGLVAAPLGVNSRWLLSAWQPGEVFSPQQFSQQYRQICRTLLHLHRQPLTGYPVSVSVLLEQYWQLCRQRTHHWLKHWQRLQLRGEPAPLRLAPLHMDIHAGNLLSDREGCHFIDWEYAADGDIAIDLAIICLNDPQYEMRWITAYAQAAAVDRQLLQRQVQRWKPWLKLLMACWYQLRAEQTASPQMNTLARQSWQDL</sequence>
<comment type="function">
    <text evidence="5">Catalyzes the phosphorylation of thiamine to thiamine phosphate.</text>
</comment>
<dbReference type="HAMAP" id="MF_01604">
    <property type="entry name" value="Thiamine_kinase"/>
    <property type="match status" value="1"/>
</dbReference>
<dbReference type="Gene3D" id="3.90.1200.10">
    <property type="match status" value="1"/>
</dbReference>
<comment type="catalytic activity">
    <reaction evidence="5">
        <text>thiamine + ATP = thiamine phosphate + ADP + H(+)</text>
        <dbReference type="Rhea" id="RHEA:12012"/>
        <dbReference type="ChEBI" id="CHEBI:15378"/>
        <dbReference type="ChEBI" id="CHEBI:18385"/>
        <dbReference type="ChEBI" id="CHEBI:30616"/>
        <dbReference type="ChEBI" id="CHEBI:37575"/>
        <dbReference type="ChEBI" id="CHEBI:456216"/>
        <dbReference type="EC" id="2.7.1.89"/>
    </reaction>
</comment>
<evidence type="ECO:0000256" key="5">
    <source>
        <dbReference type="HAMAP-Rule" id="MF_01604"/>
    </source>
</evidence>
<dbReference type="EMBL" id="JBHSUC010000006">
    <property type="protein sequence ID" value="MFC6361898.1"/>
    <property type="molecule type" value="Genomic_DNA"/>
</dbReference>
<evidence type="ECO:0000256" key="3">
    <source>
        <dbReference type="ARBA" id="ARBA00022777"/>
    </source>
</evidence>
<gene>
    <name evidence="5 7" type="primary">thiK</name>
    <name evidence="7" type="ORF">ACFP73_07270</name>
</gene>
<keyword evidence="8" id="KW-1185">Reference proteome</keyword>
<name>A0ABW1VPH0_9GAMM</name>
<comment type="pathway">
    <text evidence="5">Cofactor biosynthesis; thiamine diphosphate biosynthesis; thiamine phosphate from thiamine: step 1/1.</text>
</comment>
<organism evidence="7 8">
    <name type="scientific">Tatumella punctata</name>
    <dbReference type="NCBI Taxonomy" id="399969"/>
    <lineage>
        <taxon>Bacteria</taxon>
        <taxon>Pseudomonadati</taxon>
        <taxon>Pseudomonadota</taxon>
        <taxon>Gammaproteobacteria</taxon>
        <taxon>Enterobacterales</taxon>
        <taxon>Erwiniaceae</taxon>
        <taxon>Tatumella</taxon>
    </lineage>
</organism>
<dbReference type="EC" id="2.7.1.89" evidence="5"/>